<evidence type="ECO:0000313" key="3">
    <source>
        <dbReference type="Proteomes" id="UP000008281"/>
    </source>
</evidence>
<protein>
    <submittedName>
        <fullName evidence="2">Uncharacterized protein</fullName>
    </submittedName>
</protein>
<proteinExistence type="predicted"/>
<accession>E3MQL8</accession>
<dbReference type="OrthoDB" id="5875050at2759"/>
<evidence type="ECO:0000256" key="1">
    <source>
        <dbReference type="SAM" id="MobiDB-lite"/>
    </source>
</evidence>
<dbReference type="InParanoid" id="E3MQL8"/>
<sequence length="277" mass="31224">MFVTDSESSSSIPCTSNPTSSATMRLCYNGATSLLAATACPAAFVDLDSIREEPSTPSRYSVDERGDSDSVFFRESCSSSTFGSPVTEDVPTSTSSPFKFMESIQRKRKSMFRRNQSSSSLLSNEKRRTCRRPSLPSIPPTIDEMSSSVGHARSRRPSLHNDWTNEPHNGRGGGMMGMMDNRIHHIDIEPQVNYFIAVFQNLDDRREDTVEHIRFDNHQRIYEVFEPYLRCRGLAVHDVEFFLEKSSTPIPEGSGAHFLAGQKIYVRGTNVWLFDTK</sequence>
<evidence type="ECO:0000313" key="2">
    <source>
        <dbReference type="EMBL" id="EFP06946.1"/>
    </source>
</evidence>
<name>E3MQL8_CAERE</name>
<feature type="region of interest" description="Disordered" evidence="1">
    <location>
        <begin position="107"/>
        <end position="171"/>
    </location>
</feature>
<dbReference type="OMA" id="TCFFLIN"/>
<dbReference type="STRING" id="31234.E3MQL8"/>
<organism evidence="3">
    <name type="scientific">Caenorhabditis remanei</name>
    <name type="common">Caenorhabditis vulgaris</name>
    <dbReference type="NCBI Taxonomy" id="31234"/>
    <lineage>
        <taxon>Eukaryota</taxon>
        <taxon>Metazoa</taxon>
        <taxon>Ecdysozoa</taxon>
        <taxon>Nematoda</taxon>
        <taxon>Chromadorea</taxon>
        <taxon>Rhabditida</taxon>
        <taxon>Rhabditina</taxon>
        <taxon>Rhabditomorpha</taxon>
        <taxon>Rhabditoidea</taxon>
        <taxon>Rhabditidae</taxon>
        <taxon>Peloderinae</taxon>
        <taxon>Caenorhabditis</taxon>
    </lineage>
</organism>
<keyword evidence="3" id="KW-1185">Reference proteome</keyword>
<dbReference type="eggNOG" id="ENOG502TIAU">
    <property type="taxonomic scope" value="Eukaryota"/>
</dbReference>
<reference evidence="2" key="1">
    <citation type="submission" date="2007-07" db="EMBL/GenBank/DDBJ databases">
        <title>PCAP assembly of the Caenorhabditis remanei genome.</title>
        <authorList>
            <consortium name="The Caenorhabditis remanei Sequencing Consortium"/>
            <person name="Wilson R.K."/>
        </authorList>
    </citation>
    <scope>NUCLEOTIDE SEQUENCE [LARGE SCALE GENOMIC DNA]</scope>
    <source>
        <strain evidence="2">PB4641</strain>
    </source>
</reference>
<gene>
    <name evidence="2" type="ORF">CRE_10407</name>
</gene>
<dbReference type="HOGENOM" id="CLU_087720_0_0_1"/>
<feature type="region of interest" description="Disordered" evidence="1">
    <location>
        <begin position="1"/>
        <end position="20"/>
    </location>
</feature>
<dbReference type="EMBL" id="DS268466">
    <property type="protein sequence ID" value="EFP06946.1"/>
    <property type="molecule type" value="Genomic_DNA"/>
</dbReference>
<dbReference type="Proteomes" id="UP000008281">
    <property type="component" value="Unassembled WGS sequence"/>
</dbReference>
<dbReference type="AlphaFoldDB" id="E3MQL8"/>